<gene>
    <name evidence="2" type="ORF">ACFQKE_13685</name>
</gene>
<keyword evidence="1" id="KW-0472">Membrane</keyword>
<name>A0ABD6A1B3_9EURY</name>
<comment type="caution">
    <text evidence="2">The sequence shown here is derived from an EMBL/GenBank/DDBJ whole genome shotgun (WGS) entry which is preliminary data.</text>
</comment>
<dbReference type="Proteomes" id="UP001596434">
    <property type="component" value="Unassembled WGS sequence"/>
</dbReference>
<dbReference type="GO" id="GO:0016787">
    <property type="term" value="F:hydrolase activity"/>
    <property type="evidence" value="ECO:0007669"/>
    <property type="project" value="UniProtKB-KW"/>
</dbReference>
<dbReference type="GeneID" id="96954721"/>
<keyword evidence="2" id="KW-0378">Hydrolase</keyword>
<feature type="transmembrane region" description="Helical" evidence="1">
    <location>
        <begin position="73"/>
        <end position="90"/>
    </location>
</feature>
<feature type="transmembrane region" description="Helical" evidence="1">
    <location>
        <begin position="122"/>
        <end position="143"/>
    </location>
</feature>
<reference evidence="2 3" key="1">
    <citation type="journal article" date="2019" name="Int. J. Syst. Evol. Microbiol.">
        <title>The Global Catalogue of Microorganisms (GCM) 10K type strain sequencing project: providing services to taxonomists for standard genome sequencing and annotation.</title>
        <authorList>
            <consortium name="The Broad Institute Genomics Platform"/>
            <consortium name="The Broad Institute Genome Sequencing Center for Infectious Disease"/>
            <person name="Wu L."/>
            <person name="Ma J."/>
        </authorList>
    </citation>
    <scope>NUCLEOTIDE SEQUENCE [LARGE SCALE GENOMIC DNA]</scope>
    <source>
        <strain evidence="2 3">GX21</strain>
    </source>
</reference>
<sequence>MLFPTHLAAAYVLGRRWDLSVPLLVAGAVLPDIVDKPAAMAGFVDLYQSAGHSLLLIVVGFAVVFVRRAWTPVWIGWASHPLLDAFHMLLNGRPNDLLFLAWPIIEHTPAVDLPPLEFFLQYLWTPSFYAEFVVWGLLVYLVVDGEVTDVTAET</sequence>
<evidence type="ECO:0000313" key="3">
    <source>
        <dbReference type="Proteomes" id="UP001596434"/>
    </source>
</evidence>
<evidence type="ECO:0000256" key="1">
    <source>
        <dbReference type="SAM" id="Phobius"/>
    </source>
</evidence>
<evidence type="ECO:0000313" key="2">
    <source>
        <dbReference type="EMBL" id="MFC7256334.1"/>
    </source>
</evidence>
<dbReference type="RefSeq" id="WP_379705036.1">
    <property type="nucleotide sequence ID" value="NZ_JBHTAT010000001.1"/>
</dbReference>
<protein>
    <submittedName>
        <fullName evidence="2">Metal-dependent hydrolase</fullName>
    </submittedName>
</protein>
<organism evidence="2 3">
    <name type="scientific">Haloplanus litoreus</name>
    <dbReference type="NCBI Taxonomy" id="767515"/>
    <lineage>
        <taxon>Archaea</taxon>
        <taxon>Methanobacteriati</taxon>
        <taxon>Methanobacteriota</taxon>
        <taxon>Stenosarchaea group</taxon>
        <taxon>Halobacteria</taxon>
        <taxon>Halobacteriales</taxon>
        <taxon>Haloferacaceae</taxon>
        <taxon>Haloplanus</taxon>
    </lineage>
</organism>
<feature type="transmembrane region" description="Helical" evidence="1">
    <location>
        <begin position="46"/>
        <end position="66"/>
    </location>
</feature>
<dbReference type="AlphaFoldDB" id="A0ABD6A1B3"/>
<accession>A0ABD6A1B3</accession>
<proteinExistence type="predicted"/>
<dbReference type="EMBL" id="JBHTAT010000001">
    <property type="protein sequence ID" value="MFC7256334.1"/>
    <property type="molecule type" value="Genomic_DNA"/>
</dbReference>
<keyword evidence="1" id="KW-0812">Transmembrane</keyword>
<keyword evidence="1" id="KW-1133">Transmembrane helix</keyword>
<keyword evidence="3" id="KW-1185">Reference proteome</keyword>